<dbReference type="EMBL" id="JAIMJA010000002">
    <property type="protein sequence ID" value="MCE2593563.1"/>
    <property type="molecule type" value="Genomic_DNA"/>
</dbReference>
<accession>A0ABS8W4W5</accession>
<organism evidence="8 9">
    <name type="scientific">Motilimonas cestriensis</name>
    <dbReference type="NCBI Taxonomy" id="2742685"/>
    <lineage>
        <taxon>Bacteria</taxon>
        <taxon>Pseudomonadati</taxon>
        <taxon>Pseudomonadota</taxon>
        <taxon>Gammaproteobacteria</taxon>
        <taxon>Alteromonadales</taxon>
        <taxon>Alteromonadales genera incertae sedis</taxon>
        <taxon>Motilimonas</taxon>
    </lineage>
</organism>
<feature type="domain" description="Release factor glutamine methyltransferase N-terminal" evidence="7">
    <location>
        <begin position="11"/>
        <end position="77"/>
    </location>
</feature>
<dbReference type="InterPro" id="IPR029063">
    <property type="entry name" value="SAM-dependent_MTases_sf"/>
</dbReference>
<comment type="similarity">
    <text evidence="5">Belongs to the protein N5-glutamine methyltransferase family. PrmC subfamily.</text>
</comment>
<feature type="domain" description="Methyltransferase small" evidence="6">
    <location>
        <begin position="117"/>
        <end position="204"/>
    </location>
</feature>
<keyword evidence="1 5" id="KW-0489">Methyltransferase</keyword>
<dbReference type="GO" id="GO:0032259">
    <property type="term" value="P:methylation"/>
    <property type="evidence" value="ECO:0007669"/>
    <property type="project" value="UniProtKB-KW"/>
</dbReference>
<sequence length="286" mass="31266">MTDPLLTIAAALHWGQTQLIDSDSPALDVRVLLCFALEKPDSYLYTWPERTITVQQQAVFVELVARRVQGEPVAHIVRQREFWSLPLIVNASTLIPRPDTEVLVEQALALASAHPMLAQAGALDLGTGTGAIALALASEWPHVTVTGVDVKSEAVELALRNGNNLQLNNAQFKQGSWFEPVAGQKFALIVSNPPYIDEDDHHLTAGDVRFEPLSALVAKEKGLADLAFIATQATEYLLANAWLIMEHGFAQGEAVRNLLTQNGYCDVHTVQDYGGNDRITLGKWNP</sequence>
<dbReference type="InterPro" id="IPR004556">
    <property type="entry name" value="HemK-like"/>
</dbReference>
<dbReference type="InterPro" id="IPR007848">
    <property type="entry name" value="Small_mtfrase_dom"/>
</dbReference>
<dbReference type="CDD" id="cd02440">
    <property type="entry name" value="AdoMet_MTases"/>
    <property type="match status" value="1"/>
</dbReference>
<dbReference type="PANTHER" id="PTHR18895">
    <property type="entry name" value="HEMK METHYLTRANSFERASE"/>
    <property type="match status" value="1"/>
</dbReference>
<dbReference type="Proteomes" id="UP001201273">
    <property type="component" value="Unassembled WGS sequence"/>
</dbReference>
<dbReference type="InterPro" id="IPR002052">
    <property type="entry name" value="DNA_methylase_N6_adenine_CS"/>
</dbReference>
<keyword evidence="3 5" id="KW-0949">S-adenosyl-L-methionine</keyword>
<protein>
    <recommendedName>
        <fullName evidence="5">Release factor glutamine methyltransferase</fullName>
        <shortName evidence="5">RF MTase</shortName>
        <ecNumber evidence="5">2.1.1.297</ecNumber>
    </recommendedName>
    <alternativeName>
        <fullName evidence="5">N5-glutamine methyltransferase PrmC</fullName>
    </alternativeName>
    <alternativeName>
        <fullName evidence="5">Protein-(glutamine-N5) MTase PrmC</fullName>
    </alternativeName>
    <alternativeName>
        <fullName evidence="5">Protein-glutamine N-methyltransferase PrmC</fullName>
    </alternativeName>
</protein>
<dbReference type="Pfam" id="PF17827">
    <property type="entry name" value="PrmC_N"/>
    <property type="match status" value="1"/>
</dbReference>
<keyword evidence="2 5" id="KW-0808">Transferase</keyword>
<feature type="binding site" evidence="5">
    <location>
        <begin position="126"/>
        <end position="130"/>
    </location>
    <ligand>
        <name>S-adenosyl-L-methionine</name>
        <dbReference type="ChEBI" id="CHEBI:59789"/>
    </ligand>
</feature>
<feature type="binding site" evidence="5">
    <location>
        <position position="149"/>
    </location>
    <ligand>
        <name>S-adenosyl-L-methionine</name>
        <dbReference type="ChEBI" id="CHEBI:59789"/>
    </ligand>
</feature>
<dbReference type="InterPro" id="IPR050320">
    <property type="entry name" value="N5-glutamine_MTase"/>
</dbReference>
<feature type="binding site" evidence="5">
    <location>
        <position position="177"/>
    </location>
    <ligand>
        <name>S-adenosyl-L-methionine</name>
        <dbReference type="ChEBI" id="CHEBI:59789"/>
    </ligand>
</feature>
<proteinExistence type="inferred from homology"/>
<evidence type="ECO:0000259" key="7">
    <source>
        <dbReference type="Pfam" id="PF17827"/>
    </source>
</evidence>
<dbReference type="InterPro" id="IPR019874">
    <property type="entry name" value="RF_methyltr_PrmC"/>
</dbReference>
<dbReference type="NCBIfam" id="TIGR03534">
    <property type="entry name" value="RF_mod_PrmC"/>
    <property type="match status" value="1"/>
</dbReference>
<dbReference type="GO" id="GO:0102559">
    <property type="term" value="F:peptide chain release factor N(5)-glutamine methyltransferase activity"/>
    <property type="evidence" value="ECO:0007669"/>
    <property type="project" value="UniProtKB-EC"/>
</dbReference>
<dbReference type="PROSITE" id="PS00092">
    <property type="entry name" value="N6_MTASE"/>
    <property type="match status" value="1"/>
</dbReference>
<evidence type="ECO:0000313" key="8">
    <source>
        <dbReference type="EMBL" id="MCE2593563.1"/>
    </source>
</evidence>
<dbReference type="RefSeq" id="WP_233051169.1">
    <property type="nucleotide sequence ID" value="NZ_JAIMJA010000002.1"/>
</dbReference>
<dbReference type="HAMAP" id="MF_02126">
    <property type="entry name" value="RF_methyltr_PrmC"/>
    <property type="match status" value="1"/>
</dbReference>
<reference evidence="8 9" key="1">
    <citation type="journal article" date="2022" name="Environ. Microbiol. Rep.">
        <title>Eco-phylogenetic analyses reveal divergent evolution of vitamin B12 metabolism in the marine bacterial family 'Psychromonadaceae'.</title>
        <authorList>
            <person name="Jin X."/>
            <person name="Yang Y."/>
            <person name="Cao H."/>
            <person name="Gao B."/>
            <person name="Zhao Z."/>
        </authorList>
    </citation>
    <scope>NUCLEOTIDE SEQUENCE [LARGE SCALE GENOMIC DNA]</scope>
    <source>
        <strain evidence="8 9">MKS20</strain>
    </source>
</reference>
<evidence type="ECO:0000256" key="1">
    <source>
        <dbReference type="ARBA" id="ARBA00022603"/>
    </source>
</evidence>
<dbReference type="EC" id="2.1.1.297" evidence="5"/>
<comment type="function">
    <text evidence="5">Methylates the class 1 translation termination release factors RF1/PrfA and RF2/PrfB on the glutamine residue of the universally conserved GGQ motif.</text>
</comment>
<dbReference type="InterPro" id="IPR040758">
    <property type="entry name" value="PrmC_N"/>
</dbReference>
<dbReference type="Gene3D" id="3.40.50.150">
    <property type="entry name" value="Vaccinia Virus protein VP39"/>
    <property type="match status" value="1"/>
</dbReference>
<evidence type="ECO:0000259" key="6">
    <source>
        <dbReference type="Pfam" id="PF05175"/>
    </source>
</evidence>
<evidence type="ECO:0000256" key="3">
    <source>
        <dbReference type="ARBA" id="ARBA00022691"/>
    </source>
</evidence>
<dbReference type="SUPFAM" id="SSF53335">
    <property type="entry name" value="S-adenosyl-L-methionine-dependent methyltransferases"/>
    <property type="match status" value="1"/>
</dbReference>
<evidence type="ECO:0000256" key="4">
    <source>
        <dbReference type="ARBA" id="ARBA00048391"/>
    </source>
</evidence>
<comment type="caution">
    <text evidence="8">The sequence shown here is derived from an EMBL/GenBank/DDBJ whole genome shotgun (WGS) entry which is preliminary data.</text>
</comment>
<dbReference type="Pfam" id="PF05175">
    <property type="entry name" value="MTS"/>
    <property type="match status" value="1"/>
</dbReference>
<gene>
    <name evidence="5 8" type="primary">prmC</name>
    <name evidence="8" type="ORF">K6Y31_01870</name>
</gene>
<feature type="binding site" evidence="5">
    <location>
        <begin position="192"/>
        <end position="195"/>
    </location>
    <ligand>
        <name>substrate</name>
    </ligand>
</feature>
<comment type="catalytic activity">
    <reaction evidence="4 5">
        <text>L-glutaminyl-[peptide chain release factor] + S-adenosyl-L-methionine = N(5)-methyl-L-glutaminyl-[peptide chain release factor] + S-adenosyl-L-homocysteine + H(+)</text>
        <dbReference type="Rhea" id="RHEA:42896"/>
        <dbReference type="Rhea" id="RHEA-COMP:10271"/>
        <dbReference type="Rhea" id="RHEA-COMP:10272"/>
        <dbReference type="ChEBI" id="CHEBI:15378"/>
        <dbReference type="ChEBI" id="CHEBI:30011"/>
        <dbReference type="ChEBI" id="CHEBI:57856"/>
        <dbReference type="ChEBI" id="CHEBI:59789"/>
        <dbReference type="ChEBI" id="CHEBI:61891"/>
        <dbReference type="EC" id="2.1.1.297"/>
    </reaction>
</comment>
<evidence type="ECO:0000313" key="9">
    <source>
        <dbReference type="Proteomes" id="UP001201273"/>
    </source>
</evidence>
<evidence type="ECO:0000256" key="2">
    <source>
        <dbReference type="ARBA" id="ARBA00022679"/>
    </source>
</evidence>
<keyword evidence="9" id="KW-1185">Reference proteome</keyword>
<name>A0ABS8W4W5_9GAMM</name>
<dbReference type="PANTHER" id="PTHR18895:SF74">
    <property type="entry name" value="MTRF1L RELEASE FACTOR GLUTAMINE METHYLTRANSFERASE"/>
    <property type="match status" value="1"/>
</dbReference>
<evidence type="ECO:0000256" key="5">
    <source>
        <dbReference type="HAMAP-Rule" id="MF_02126"/>
    </source>
</evidence>
<feature type="binding site" evidence="5">
    <location>
        <position position="192"/>
    </location>
    <ligand>
        <name>S-adenosyl-L-methionine</name>
        <dbReference type="ChEBI" id="CHEBI:59789"/>
    </ligand>
</feature>
<dbReference type="NCBIfam" id="TIGR00536">
    <property type="entry name" value="hemK_fam"/>
    <property type="match status" value="1"/>
</dbReference>
<dbReference type="Gene3D" id="1.10.8.10">
    <property type="entry name" value="DNA helicase RuvA subunit, C-terminal domain"/>
    <property type="match status" value="1"/>
</dbReference>